<feature type="region of interest" description="Disordered" evidence="1">
    <location>
        <begin position="258"/>
        <end position="279"/>
    </location>
</feature>
<sequence length="279" mass="30871">MVAAFRRMFFLFIVREKKMKVTMMIVVALLIACGQAMGVVSQPDDFEGYALTNDWSPTKAVEGHEVYLAGALVTGEFRGISNGTNGNTSQVLEIANDNAGSDSNLGTDWFRSVPDAEADLVVHSMDWQMLSGPGQKSRHRIGSSRPDGAYWNIAWGWYFLRYEDGRATTTEVGYSDVPGDNTWTYTVPEGESWELDTWYTTEVEQDTVNRLFKIRYGPTGGVMNPWSDWIGPYYASLSYEGDEGNDYLRTHSGGHSEMDNFSMTAVGGPAGNPGDANND</sequence>
<dbReference type="EMBL" id="LAZR01049006">
    <property type="protein sequence ID" value="KKK90639.1"/>
    <property type="molecule type" value="Genomic_DNA"/>
</dbReference>
<evidence type="ECO:0000256" key="1">
    <source>
        <dbReference type="SAM" id="MobiDB-lite"/>
    </source>
</evidence>
<dbReference type="PROSITE" id="PS51257">
    <property type="entry name" value="PROKAR_LIPOPROTEIN"/>
    <property type="match status" value="1"/>
</dbReference>
<proteinExistence type="predicted"/>
<dbReference type="AlphaFoldDB" id="A0A0F9BJ78"/>
<evidence type="ECO:0000313" key="2">
    <source>
        <dbReference type="EMBL" id="KKK90639.1"/>
    </source>
</evidence>
<feature type="non-terminal residue" evidence="2">
    <location>
        <position position="279"/>
    </location>
</feature>
<accession>A0A0F9BJ78</accession>
<organism evidence="2">
    <name type="scientific">marine sediment metagenome</name>
    <dbReference type="NCBI Taxonomy" id="412755"/>
    <lineage>
        <taxon>unclassified sequences</taxon>
        <taxon>metagenomes</taxon>
        <taxon>ecological metagenomes</taxon>
    </lineage>
</organism>
<name>A0A0F9BJ78_9ZZZZ</name>
<gene>
    <name evidence="2" type="ORF">LCGC14_2720990</name>
</gene>
<protein>
    <submittedName>
        <fullName evidence="2">Uncharacterized protein</fullName>
    </submittedName>
</protein>
<reference evidence="2" key="1">
    <citation type="journal article" date="2015" name="Nature">
        <title>Complex archaea that bridge the gap between prokaryotes and eukaryotes.</title>
        <authorList>
            <person name="Spang A."/>
            <person name="Saw J.H."/>
            <person name="Jorgensen S.L."/>
            <person name="Zaremba-Niedzwiedzka K."/>
            <person name="Martijn J."/>
            <person name="Lind A.E."/>
            <person name="van Eijk R."/>
            <person name="Schleper C."/>
            <person name="Guy L."/>
            <person name="Ettema T.J."/>
        </authorList>
    </citation>
    <scope>NUCLEOTIDE SEQUENCE</scope>
</reference>
<comment type="caution">
    <text evidence="2">The sequence shown here is derived from an EMBL/GenBank/DDBJ whole genome shotgun (WGS) entry which is preliminary data.</text>
</comment>